<comment type="caution">
    <text evidence="1">The sequence shown here is derived from an EMBL/GenBank/DDBJ whole genome shotgun (WGS) entry which is preliminary data.</text>
</comment>
<dbReference type="EMBL" id="JABKKF010000001">
    <property type="protein sequence ID" value="NPD91043.1"/>
    <property type="molecule type" value="Genomic_DNA"/>
</dbReference>
<proteinExistence type="predicted"/>
<organism evidence="1 2">
    <name type="scientific">Xylanibacter muris</name>
    <dbReference type="NCBI Taxonomy" id="2736290"/>
    <lineage>
        <taxon>Bacteria</taxon>
        <taxon>Pseudomonadati</taxon>
        <taxon>Bacteroidota</taxon>
        <taxon>Bacteroidia</taxon>
        <taxon>Bacteroidales</taxon>
        <taxon>Prevotellaceae</taxon>
        <taxon>Xylanibacter</taxon>
    </lineage>
</organism>
<dbReference type="Proteomes" id="UP000714420">
    <property type="component" value="Unassembled WGS sequence"/>
</dbReference>
<keyword evidence="2" id="KW-1185">Reference proteome</keyword>
<evidence type="ECO:0000313" key="1">
    <source>
        <dbReference type="EMBL" id="NPD91043.1"/>
    </source>
</evidence>
<sequence>MKGGVFEAAMTETFQDADTIGIISGMPSVMTKIDVKPLKKYRFLRYRAPKNNRSSLAELQFYTTDSRGNRQLLMGKHIAQGVDITKLENAFDGNPATSCKGLHVGYTIGIDLGENNASTISEIVFSPSTDLNFVEKHHLYELYSFDTEWHLIGRAYSKGDNLAFDGVPTGSILLLKDKTKGVEERIFEYKDNKQIWY</sequence>
<evidence type="ECO:0000313" key="2">
    <source>
        <dbReference type="Proteomes" id="UP000714420"/>
    </source>
</evidence>
<accession>A0ABX2AIZ2</accession>
<dbReference type="RefSeq" id="WP_172272733.1">
    <property type="nucleotide sequence ID" value="NZ_CASGMU010000001.1"/>
</dbReference>
<gene>
    <name evidence="1" type="ORF">HPS56_01475</name>
</gene>
<protein>
    <submittedName>
        <fullName evidence="1">Uncharacterized protein</fullName>
    </submittedName>
</protein>
<dbReference type="Gene3D" id="2.60.120.260">
    <property type="entry name" value="Galactose-binding domain-like"/>
    <property type="match status" value="2"/>
</dbReference>
<reference evidence="1 2" key="1">
    <citation type="submission" date="2020-05" db="EMBL/GenBank/DDBJ databases">
        <title>Distinct polysaccharide utilization as determinants for interspecies competition between intestinal Prevotella spp.</title>
        <authorList>
            <person name="Galvez E.J.C."/>
            <person name="Iljazovic A."/>
            <person name="Strowig T."/>
        </authorList>
    </citation>
    <scope>NUCLEOTIDE SEQUENCE [LARGE SCALE GENOMIC DNA]</scope>
    <source>
        <strain evidence="1 2">PMUR</strain>
    </source>
</reference>
<name>A0ABX2AIZ2_9BACT</name>